<dbReference type="EMBL" id="FNOF01000010">
    <property type="protein sequence ID" value="SDW95216.1"/>
    <property type="molecule type" value="Genomic_DNA"/>
</dbReference>
<accession>A0A1H2XQZ2</accession>
<dbReference type="Proteomes" id="UP000182573">
    <property type="component" value="Unassembled WGS sequence"/>
</dbReference>
<dbReference type="AlphaFoldDB" id="A0A1H2XQZ2"/>
<name>A0A1H2XQZ2_HALVA</name>
<protein>
    <submittedName>
        <fullName evidence="1">Uncharacterized protein</fullName>
    </submittedName>
</protein>
<evidence type="ECO:0000313" key="2">
    <source>
        <dbReference type="Proteomes" id="UP000182573"/>
    </source>
</evidence>
<sequence length="30" mass="3371">MRTSTALLSTEWFQAPVCQGHAQTFLFTPT</sequence>
<organism evidence="1 2">
    <name type="scientific">Haloarcula vallismortis</name>
    <name type="common">Halobacterium vallismortis</name>
    <dbReference type="NCBI Taxonomy" id="28442"/>
    <lineage>
        <taxon>Archaea</taxon>
        <taxon>Methanobacteriati</taxon>
        <taxon>Methanobacteriota</taxon>
        <taxon>Stenosarchaea group</taxon>
        <taxon>Halobacteria</taxon>
        <taxon>Halobacteriales</taxon>
        <taxon>Haloarculaceae</taxon>
        <taxon>Haloarcula</taxon>
    </lineage>
</organism>
<gene>
    <name evidence="1" type="ORF">SAMN05443574_11076</name>
</gene>
<proteinExistence type="predicted"/>
<reference evidence="1 2" key="1">
    <citation type="submission" date="2016-10" db="EMBL/GenBank/DDBJ databases">
        <authorList>
            <person name="de Groot N.N."/>
        </authorList>
    </citation>
    <scope>NUCLEOTIDE SEQUENCE [LARGE SCALE GENOMIC DNA]</scope>
    <source>
        <strain evidence="1 2">DSM 3756</strain>
    </source>
</reference>
<evidence type="ECO:0000313" key="1">
    <source>
        <dbReference type="EMBL" id="SDW95216.1"/>
    </source>
</evidence>
<dbReference type="STRING" id="28442.SAMN05443574_11076"/>